<keyword evidence="3" id="KW-1185">Reference proteome</keyword>
<evidence type="ECO:0000313" key="2">
    <source>
        <dbReference type="EMBL" id="KAJ1197201.1"/>
    </source>
</evidence>
<dbReference type="AlphaFoldDB" id="A0AAV7V9V2"/>
<dbReference type="Proteomes" id="UP001066276">
    <property type="component" value="Chromosome 2_1"/>
</dbReference>
<sequence>WGSGGLLLCGGLLSTSAGGGGWLFLVQASGRGPWVLLSVRPGVDEVLQQPYHGNQGGGEGSDVLPVPPIVFLL</sequence>
<feature type="non-terminal residue" evidence="2">
    <location>
        <position position="73"/>
    </location>
</feature>
<feature type="signal peptide" evidence="1">
    <location>
        <begin position="1"/>
        <end position="17"/>
    </location>
</feature>
<protein>
    <submittedName>
        <fullName evidence="2">Uncharacterized protein</fullName>
    </submittedName>
</protein>
<proteinExistence type="predicted"/>
<organism evidence="2 3">
    <name type="scientific">Pleurodeles waltl</name>
    <name type="common">Iberian ribbed newt</name>
    <dbReference type="NCBI Taxonomy" id="8319"/>
    <lineage>
        <taxon>Eukaryota</taxon>
        <taxon>Metazoa</taxon>
        <taxon>Chordata</taxon>
        <taxon>Craniata</taxon>
        <taxon>Vertebrata</taxon>
        <taxon>Euteleostomi</taxon>
        <taxon>Amphibia</taxon>
        <taxon>Batrachia</taxon>
        <taxon>Caudata</taxon>
        <taxon>Salamandroidea</taxon>
        <taxon>Salamandridae</taxon>
        <taxon>Pleurodelinae</taxon>
        <taxon>Pleurodeles</taxon>
    </lineage>
</organism>
<gene>
    <name evidence="2" type="ORF">NDU88_001063</name>
</gene>
<reference evidence="2" key="1">
    <citation type="journal article" date="2022" name="bioRxiv">
        <title>Sequencing and chromosome-scale assembly of the giantPleurodeles waltlgenome.</title>
        <authorList>
            <person name="Brown T."/>
            <person name="Elewa A."/>
            <person name="Iarovenko S."/>
            <person name="Subramanian E."/>
            <person name="Araus A.J."/>
            <person name="Petzold A."/>
            <person name="Susuki M."/>
            <person name="Suzuki K.-i.T."/>
            <person name="Hayashi T."/>
            <person name="Toyoda A."/>
            <person name="Oliveira C."/>
            <person name="Osipova E."/>
            <person name="Leigh N.D."/>
            <person name="Simon A."/>
            <person name="Yun M.H."/>
        </authorList>
    </citation>
    <scope>NUCLEOTIDE SEQUENCE</scope>
    <source>
        <strain evidence="2">20211129_DDA</strain>
        <tissue evidence="2">Liver</tissue>
    </source>
</reference>
<feature type="non-terminal residue" evidence="2">
    <location>
        <position position="1"/>
    </location>
</feature>
<dbReference type="EMBL" id="JANPWB010000003">
    <property type="protein sequence ID" value="KAJ1197201.1"/>
    <property type="molecule type" value="Genomic_DNA"/>
</dbReference>
<name>A0AAV7V9V2_PLEWA</name>
<comment type="caution">
    <text evidence="2">The sequence shown here is derived from an EMBL/GenBank/DDBJ whole genome shotgun (WGS) entry which is preliminary data.</text>
</comment>
<evidence type="ECO:0000256" key="1">
    <source>
        <dbReference type="SAM" id="SignalP"/>
    </source>
</evidence>
<keyword evidence="1" id="KW-0732">Signal</keyword>
<feature type="chain" id="PRO_5043798619" evidence="1">
    <location>
        <begin position="18"/>
        <end position="73"/>
    </location>
</feature>
<evidence type="ECO:0000313" key="3">
    <source>
        <dbReference type="Proteomes" id="UP001066276"/>
    </source>
</evidence>
<accession>A0AAV7V9V2</accession>